<feature type="domain" description="AtuA-like ferredoxin-fold" evidence="1">
    <location>
        <begin position="5"/>
        <end position="103"/>
    </location>
</feature>
<dbReference type="InterPro" id="IPR056362">
    <property type="entry name" value="AtuA-like_ferredoxin_dom"/>
</dbReference>
<evidence type="ECO:0000259" key="1">
    <source>
        <dbReference type="Pfam" id="PF23544"/>
    </source>
</evidence>
<dbReference type="PANTHER" id="PTHR47708">
    <property type="match status" value="1"/>
</dbReference>
<dbReference type="Pfam" id="PF23544">
    <property type="entry name" value="AtuA_ferredoxin"/>
    <property type="match status" value="1"/>
</dbReference>
<dbReference type="EMBL" id="GU080134">
    <property type="protein sequence ID" value="ADB04331.1"/>
    <property type="molecule type" value="Genomic_DNA"/>
</dbReference>
<protein>
    <recommendedName>
        <fullName evidence="1">AtuA-like ferredoxin-fold domain-containing protein</fullName>
    </recommendedName>
</protein>
<accession>D2XBL2</accession>
<feature type="non-terminal residue" evidence="2">
    <location>
        <position position="127"/>
    </location>
</feature>
<organism evidence="2">
    <name type="scientific">bacterium enrichment culture clone N47</name>
    <dbReference type="NCBI Taxonomy" id="700510"/>
    <lineage>
        <taxon>Bacteria</taxon>
        <taxon>environmental samples</taxon>
    </lineage>
</organism>
<sequence length="127" mass="13941">MMKKVKLTELAFARSGDKGDVSNIGLMAKSKNIYNYLLTVITPERLKEYFGGMVKGQVELYPVPHLDSIEIILRQALGGGATCSLRFDQTGKSMGPVLLGMQVLVSEELLEEAKAVDESIKKQYGVC</sequence>
<dbReference type="AlphaFoldDB" id="D2XBL2"/>
<dbReference type="PANTHER" id="PTHR47708:SF2">
    <property type="entry name" value="SI:CH73-132F6.5"/>
    <property type="match status" value="1"/>
</dbReference>
<name>D2XBL2_9BACT</name>
<proteinExistence type="predicted"/>
<evidence type="ECO:0000313" key="2">
    <source>
        <dbReference type="EMBL" id="ADB04331.1"/>
    </source>
</evidence>
<reference evidence="2" key="1">
    <citation type="journal article" date="2010" name="J. Bacteriol.">
        <title>Combined genomic and proteomic approaches identify gene clusters involved in anaerobic 2-methylnaphthalene degradation in the sulfate-reducing enrichment culture N47.</title>
        <authorList>
            <person name="Selesi D."/>
            <person name="Jehmlich N."/>
            <person name="von Bergen M."/>
            <person name="Schmidt F."/>
            <person name="Rattei T."/>
            <person name="Tischler P."/>
            <person name="Lueders T."/>
            <person name="Meckenstock R.U."/>
        </authorList>
    </citation>
    <scope>NUCLEOTIDE SEQUENCE</scope>
</reference>